<evidence type="ECO:0000256" key="4">
    <source>
        <dbReference type="ARBA" id="ARBA00023098"/>
    </source>
</evidence>
<dbReference type="Proteomes" id="UP001500266">
    <property type="component" value="Unassembled WGS sequence"/>
</dbReference>
<sequence length="629" mass="67527">MPADPQKSDPRTSVDPEKIDPHQAPAQFDRGVAVREFSVPAMVEVAESTNLTDAPFSRAAERPGQIVLRRKDGASWRPVTAREFAAEVTRLAKGLVAAGVQPGDRVALMSRTRYEWTLIDYAVWAAGAVTVPIYETSSAEQVEWIAGDSGAVCAFVETDAHRATFEEVRDRLPGLSHVWVIDDGGLDTAAELGEGVDDAVIEERRRSRTSGDLATLVYTSGTTGRPKGCELTHGNLVLTARNGVQGAISEIAVAGSSTLLFLPLAHVFARLIQVATIEGGIVLGHSDIAGLLPDLASFRPTFLLAVPRVFEKVYNGAEQKAIAEGKGKIFKAAADTAIAYSRALQEGSPGLGLRLRHKVFDALVYKKLRAAVGGRVQYAVSGGAALGERLGHFFRGVGITILEGYGLTETTAPATVNRPSRLRIGTVGQPLPGVSVRIAEDGEVLVKGVNVLRGYWNNEAATKEALEDGWFHTGDLGALDDEGFLRITGRKKEILVTAAGKNVAPAPLEDRLRAHPLVSQCLVVGDGRKFISALITLDEEALGPWKERHGKPAGMTLDELRRDPDVIAEIDAAVAAANRAVSHAEAIKKYRILGVDFTEEAGHMTPSLKVRRHVVMKDFAAEIDALYED</sequence>
<dbReference type="PANTHER" id="PTHR43272:SF32">
    <property type="entry name" value="AMP-DEPENDENT SYNTHETASE_LIGASE DOMAIN-CONTAINING PROTEIN"/>
    <property type="match status" value="1"/>
</dbReference>
<accession>A0ABP7YTQ3</accession>
<feature type="region of interest" description="Disordered" evidence="6">
    <location>
        <begin position="1"/>
        <end position="27"/>
    </location>
</feature>
<evidence type="ECO:0000313" key="9">
    <source>
        <dbReference type="Proteomes" id="UP001500266"/>
    </source>
</evidence>
<keyword evidence="2" id="KW-0436">Ligase</keyword>
<dbReference type="PROSITE" id="PS00455">
    <property type="entry name" value="AMP_BINDING"/>
    <property type="match status" value="1"/>
</dbReference>
<keyword evidence="4" id="KW-0443">Lipid metabolism</keyword>
<dbReference type="EMBL" id="BAABDO010000036">
    <property type="protein sequence ID" value="GAA4141212.1"/>
    <property type="molecule type" value="Genomic_DNA"/>
</dbReference>
<dbReference type="InterPro" id="IPR020845">
    <property type="entry name" value="AMP-binding_CS"/>
</dbReference>
<name>A0ABP7YTQ3_9ACTN</name>
<evidence type="ECO:0000256" key="5">
    <source>
        <dbReference type="ARBA" id="ARBA00032875"/>
    </source>
</evidence>
<proteinExistence type="inferred from homology"/>
<evidence type="ECO:0000259" key="7">
    <source>
        <dbReference type="Pfam" id="PF00501"/>
    </source>
</evidence>
<evidence type="ECO:0000313" key="8">
    <source>
        <dbReference type="EMBL" id="GAA4141212.1"/>
    </source>
</evidence>
<evidence type="ECO:0000256" key="1">
    <source>
        <dbReference type="ARBA" id="ARBA00006432"/>
    </source>
</evidence>
<reference evidence="9" key="1">
    <citation type="journal article" date="2019" name="Int. J. Syst. Evol. Microbiol.">
        <title>The Global Catalogue of Microorganisms (GCM) 10K type strain sequencing project: providing services to taxonomists for standard genome sequencing and annotation.</title>
        <authorList>
            <consortium name="The Broad Institute Genomics Platform"/>
            <consortium name="The Broad Institute Genome Sequencing Center for Infectious Disease"/>
            <person name="Wu L."/>
            <person name="Ma J."/>
        </authorList>
    </citation>
    <scope>NUCLEOTIDE SEQUENCE [LARGE SCALE GENOMIC DNA]</scope>
    <source>
        <strain evidence="9">JCM 17316</strain>
    </source>
</reference>
<comment type="caution">
    <text evidence="8">The sequence shown here is derived from an EMBL/GenBank/DDBJ whole genome shotgun (WGS) entry which is preliminary data.</text>
</comment>
<comment type="similarity">
    <text evidence="1">Belongs to the ATP-dependent AMP-binding enzyme family.</text>
</comment>
<dbReference type="CDD" id="cd05907">
    <property type="entry name" value="VL_LC_FACS_like"/>
    <property type="match status" value="1"/>
</dbReference>
<dbReference type="InterPro" id="IPR000873">
    <property type="entry name" value="AMP-dep_synth/lig_dom"/>
</dbReference>
<evidence type="ECO:0000256" key="3">
    <source>
        <dbReference type="ARBA" id="ARBA00022832"/>
    </source>
</evidence>
<dbReference type="Pfam" id="PF00501">
    <property type="entry name" value="AMP-binding"/>
    <property type="match status" value="1"/>
</dbReference>
<dbReference type="SUPFAM" id="SSF56801">
    <property type="entry name" value="Acetyl-CoA synthetase-like"/>
    <property type="match status" value="1"/>
</dbReference>
<dbReference type="Pfam" id="PF23562">
    <property type="entry name" value="AMP-binding_C_3"/>
    <property type="match status" value="1"/>
</dbReference>
<dbReference type="PANTHER" id="PTHR43272">
    <property type="entry name" value="LONG-CHAIN-FATTY-ACID--COA LIGASE"/>
    <property type="match status" value="1"/>
</dbReference>
<keyword evidence="3" id="KW-0276">Fatty acid metabolism</keyword>
<dbReference type="Gene3D" id="3.40.50.12780">
    <property type="entry name" value="N-terminal domain of ligase-like"/>
    <property type="match status" value="1"/>
</dbReference>
<protein>
    <recommendedName>
        <fullName evidence="5">Acyl-CoA synthetase</fullName>
    </recommendedName>
</protein>
<evidence type="ECO:0000256" key="6">
    <source>
        <dbReference type="SAM" id="MobiDB-lite"/>
    </source>
</evidence>
<feature type="compositionally biased region" description="Basic and acidic residues" evidence="6">
    <location>
        <begin position="1"/>
        <end position="21"/>
    </location>
</feature>
<organism evidence="8 9">
    <name type="scientific">Actinomadura keratinilytica</name>
    <dbReference type="NCBI Taxonomy" id="547461"/>
    <lineage>
        <taxon>Bacteria</taxon>
        <taxon>Bacillati</taxon>
        <taxon>Actinomycetota</taxon>
        <taxon>Actinomycetes</taxon>
        <taxon>Streptosporangiales</taxon>
        <taxon>Thermomonosporaceae</taxon>
        <taxon>Actinomadura</taxon>
    </lineage>
</organism>
<keyword evidence="9" id="KW-1185">Reference proteome</keyword>
<gene>
    <name evidence="8" type="ORF">GCM10022416_29010</name>
</gene>
<feature type="domain" description="AMP-dependent synthetase/ligase" evidence="7">
    <location>
        <begin position="58"/>
        <end position="456"/>
    </location>
</feature>
<evidence type="ECO:0000256" key="2">
    <source>
        <dbReference type="ARBA" id="ARBA00022598"/>
    </source>
</evidence>
<dbReference type="InterPro" id="IPR042099">
    <property type="entry name" value="ANL_N_sf"/>
</dbReference>